<dbReference type="InterPro" id="IPR024704">
    <property type="entry name" value="SMC"/>
</dbReference>
<dbReference type="GO" id="GO:0005634">
    <property type="term" value="C:nucleus"/>
    <property type="evidence" value="ECO:0007669"/>
    <property type="project" value="UniProtKB-SubCell"/>
</dbReference>
<dbReference type="InParanoid" id="A0A165EDY2"/>
<accession>A0A165EDY2</accession>
<dbReference type="EMBL" id="KV424010">
    <property type="protein sequence ID" value="KZT54653.1"/>
    <property type="molecule type" value="Genomic_DNA"/>
</dbReference>
<dbReference type="OrthoDB" id="5575062at2759"/>
<keyword evidence="8 10" id="KW-0539">Nucleus</keyword>
<evidence type="ECO:0000256" key="7">
    <source>
        <dbReference type="ARBA" id="ARBA00023054"/>
    </source>
</evidence>
<gene>
    <name evidence="13" type="ORF">CALCODRAFT_473165</name>
</gene>
<dbReference type="SUPFAM" id="SSF57997">
    <property type="entry name" value="Tropomyosin"/>
    <property type="match status" value="1"/>
</dbReference>
<evidence type="ECO:0000259" key="12">
    <source>
        <dbReference type="SMART" id="SM00968"/>
    </source>
</evidence>
<keyword evidence="6" id="KW-0498">Mitosis</keyword>
<dbReference type="InterPro" id="IPR028468">
    <property type="entry name" value="Smc1_ABC"/>
</dbReference>
<name>A0A165EDY2_9BASI</name>
<dbReference type="PANTHER" id="PTHR18937">
    <property type="entry name" value="STRUCTURAL MAINTENANCE OF CHROMOSOMES SMC FAMILY MEMBER"/>
    <property type="match status" value="1"/>
</dbReference>
<dbReference type="CDD" id="cd03275">
    <property type="entry name" value="ABC_SMC1_euk"/>
    <property type="match status" value="2"/>
</dbReference>
<feature type="coiled-coil region" evidence="11">
    <location>
        <begin position="413"/>
        <end position="492"/>
    </location>
</feature>
<evidence type="ECO:0000313" key="13">
    <source>
        <dbReference type="EMBL" id="KZT54653.1"/>
    </source>
</evidence>
<dbReference type="Gene3D" id="3.30.70.1620">
    <property type="match status" value="1"/>
</dbReference>
<keyword evidence="5" id="KW-0132">Cell division</keyword>
<evidence type="ECO:0000256" key="9">
    <source>
        <dbReference type="ARBA" id="ARBA00023306"/>
    </source>
</evidence>
<dbReference type="Proteomes" id="UP000076842">
    <property type="component" value="Unassembled WGS sequence"/>
</dbReference>
<dbReference type="InterPro" id="IPR036277">
    <property type="entry name" value="SMC_hinge_sf"/>
</dbReference>
<feature type="coiled-coil region" evidence="11">
    <location>
        <begin position="1032"/>
        <end position="1073"/>
    </location>
</feature>
<dbReference type="PANTHER" id="PTHR18937:SF12">
    <property type="entry name" value="STRUCTURAL MAINTENANCE OF CHROMOSOMES PROTEIN"/>
    <property type="match status" value="1"/>
</dbReference>
<evidence type="ECO:0000256" key="1">
    <source>
        <dbReference type="ARBA" id="ARBA00004123"/>
    </source>
</evidence>
<evidence type="ECO:0000256" key="4">
    <source>
        <dbReference type="ARBA" id="ARBA00022454"/>
    </source>
</evidence>
<dbReference type="Pfam" id="PF06470">
    <property type="entry name" value="SMC_hinge"/>
    <property type="match status" value="1"/>
</dbReference>
<keyword evidence="4" id="KW-0158">Chromosome</keyword>
<dbReference type="PIRSF" id="PIRSF005719">
    <property type="entry name" value="SMC"/>
    <property type="match status" value="1"/>
</dbReference>
<dbReference type="GO" id="GO:0007062">
    <property type="term" value="P:sister chromatid cohesion"/>
    <property type="evidence" value="ECO:0007669"/>
    <property type="project" value="InterPro"/>
</dbReference>
<dbReference type="SUPFAM" id="SSF52540">
    <property type="entry name" value="P-loop containing nucleoside triphosphate hydrolases"/>
    <property type="match status" value="1"/>
</dbReference>
<evidence type="ECO:0000256" key="6">
    <source>
        <dbReference type="ARBA" id="ARBA00022776"/>
    </source>
</evidence>
<keyword evidence="7 11" id="KW-0175">Coiled coil</keyword>
<feature type="coiled-coil region" evidence="11">
    <location>
        <begin position="682"/>
        <end position="736"/>
    </location>
</feature>
<organism evidence="13 14">
    <name type="scientific">Calocera cornea HHB12733</name>
    <dbReference type="NCBI Taxonomy" id="1353952"/>
    <lineage>
        <taxon>Eukaryota</taxon>
        <taxon>Fungi</taxon>
        <taxon>Dikarya</taxon>
        <taxon>Basidiomycota</taxon>
        <taxon>Agaricomycotina</taxon>
        <taxon>Dacrymycetes</taxon>
        <taxon>Dacrymycetales</taxon>
        <taxon>Dacrymycetaceae</taxon>
        <taxon>Calocera</taxon>
    </lineage>
</organism>
<sequence length="1236" mass="140157">MLQQIEVFNFKSYRGHQVIGPFKTFTCVIGPNGAGKSNLMDAISFVLGVKSSHLRSGQLKDLIYRGRKLGAEDGADGAEAEEDEAGDGDADKAWVMAVYEDGKGKSFRFQRTISLAGASEYRVNNKVVTYQGYNNLLEQHHILVKARNFLVFQGDVEAVASQSPKDLSRLIDQISGSLELAPEYERAKAAQERATENATFNYTKRRSIATDIKQYREQKSEAEKFERLCSERDALIVHRLLWKLYHIQDTVESNTELIKSKNAELATMKAEQAKLDSAYEKARKQQAEQHKKTMQADKQIKKAEKTLEDKRPRVVELDAQIEHAQNKARKARTLAEPTERDIKKGEETVEKLTADLAGVQRAAKTAADAARAAAQKGLSFDEGSLDEYQKLKAQASTLAVPERQQRETLARDEKMHKRAMDRLSDQFEQLRNQKEKLLSDGATQAERKDIVQKRVKELESELTKTKRELNNAIAERERVNQLERELGEKIQDTHDRLLEAGMDQRESEREMRLKETLDELQRLFPGVRGRVINLCKPIARKYDTAVSIVLGKDIDSIVVDEEKQAIECIEYLRNQRKGQATFLPLDTLQTKTIHERYRNVARGARLAFELIQYDSVVEKAMLHVCSNSLVCDTMKIAQDVCYNKGLDVKAVTLDGTVIHKSGLITGGSSRHNNDRKWSDEDTAGLKRTLDNLVAQLRELTQTKPRHSVDEGLQTRIANLESELGSSKDELNATSTRLSGIQDEAKHVNKELKAVQPELEKARKTLDTVHSQVQKLSSVIDKAEDQVFTAFCRKYKIKDVREYEDRQLKVHQEVEEARIRFETQISRLNHQLEFETNNLAHGRERLARLEKLALDADATLRQLQQQKKEVEDDIGQDEETLAELRERREGLAQTDEQEARNVSEAKRAAGKAAALLDKTSKEISDMNTEIDKLAAERANIYRKCRIDEIDLPLKSGRIENVPIDENIRDEMAMDLDGDEDATQQPHQVQDYEIEVDFDELDDDDRENGSPEALAEIDSSIAKINSEIEKMAPNMKAMERLDDVELKLGEAEKEAEKARKDSKTAREDFNDVKKRRCDLFNKAYNHISDVIDKVYKDLTKGKAAPEGGFAYLSLEDSEEPYLAGVKYHAMPPMKRFRDMELLSGGEKTVAALALLFAIHSYQPSPFFVLDEVDAALDNTNVAKIATYLREHASEGFQFIVISLKGSLYERGNSLVGIYRDQDVNSSKTLTLDLTQYEG</sequence>
<dbReference type="InterPro" id="IPR010935">
    <property type="entry name" value="SMC_hinge"/>
</dbReference>
<dbReference type="Pfam" id="PF02463">
    <property type="entry name" value="SMC_N"/>
    <property type="match status" value="1"/>
</dbReference>
<dbReference type="InterPro" id="IPR027417">
    <property type="entry name" value="P-loop_NTPase"/>
</dbReference>
<dbReference type="AlphaFoldDB" id="A0A165EDY2"/>
<dbReference type="Gene3D" id="1.20.5.340">
    <property type="match status" value="1"/>
</dbReference>
<dbReference type="GO" id="GO:0051301">
    <property type="term" value="P:cell division"/>
    <property type="evidence" value="ECO:0007669"/>
    <property type="project" value="UniProtKB-KW"/>
</dbReference>
<evidence type="ECO:0000256" key="8">
    <source>
        <dbReference type="ARBA" id="ARBA00023242"/>
    </source>
</evidence>
<evidence type="ECO:0000313" key="14">
    <source>
        <dbReference type="Proteomes" id="UP000076842"/>
    </source>
</evidence>
<dbReference type="GO" id="GO:0005524">
    <property type="term" value="F:ATP binding"/>
    <property type="evidence" value="ECO:0007669"/>
    <property type="project" value="InterPro"/>
</dbReference>
<dbReference type="GO" id="GO:0016887">
    <property type="term" value="F:ATP hydrolysis activity"/>
    <property type="evidence" value="ECO:0007669"/>
    <property type="project" value="InterPro"/>
</dbReference>
<feature type="coiled-coil region" evidence="11">
    <location>
        <begin position="265"/>
        <end position="362"/>
    </location>
</feature>
<dbReference type="STRING" id="1353952.A0A165EDY2"/>
<reference evidence="13 14" key="1">
    <citation type="journal article" date="2016" name="Mol. Biol. Evol.">
        <title>Comparative Genomics of Early-Diverging Mushroom-Forming Fungi Provides Insights into the Origins of Lignocellulose Decay Capabilities.</title>
        <authorList>
            <person name="Nagy L.G."/>
            <person name="Riley R."/>
            <person name="Tritt A."/>
            <person name="Adam C."/>
            <person name="Daum C."/>
            <person name="Floudas D."/>
            <person name="Sun H."/>
            <person name="Yadav J.S."/>
            <person name="Pangilinan J."/>
            <person name="Larsson K.H."/>
            <person name="Matsuura K."/>
            <person name="Barry K."/>
            <person name="Labutti K."/>
            <person name="Kuo R."/>
            <person name="Ohm R.A."/>
            <person name="Bhattacharya S.S."/>
            <person name="Shirouzu T."/>
            <person name="Yoshinaga Y."/>
            <person name="Martin F.M."/>
            <person name="Grigoriev I.V."/>
            <person name="Hibbett D.S."/>
        </authorList>
    </citation>
    <scope>NUCLEOTIDE SEQUENCE [LARGE SCALE GENOMIC DNA]</scope>
    <source>
        <strain evidence="13 14">HHB12733</strain>
    </source>
</reference>
<keyword evidence="9" id="KW-0131">Cell cycle</keyword>
<comment type="similarity">
    <text evidence="3">Belongs to the SMC family. SMC1 subfamily.</text>
</comment>
<dbReference type="GO" id="GO:0008278">
    <property type="term" value="C:cohesin complex"/>
    <property type="evidence" value="ECO:0007669"/>
    <property type="project" value="InterPro"/>
</dbReference>
<evidence type="ECO:0000256" key="11">
    <source>
        <dbReference type="SAM" id="Coils"/>
    </source>
</evidence>
<evidence type="ECO:0000256" key="5">
    <source>
        <dbReference type="ARBA" id="ARBA00022618"/>
    </source>
</evidence>
<dbReference type="Gene3D" id="1.20.1060.20">
    <property type="match status" value="1"/>
</dbReference>
<evidence type="ECO:0000256" key="2">
    <source>
        <dbReference type="ARBA" id="ARBA00004286"/>
    </source>
</evidence>
<dbReference type="Gene3D" id="3.40.50.300">
    <property type="entry name" value="P-loop containing nucleotide triphosphate hydrolases"/>
    <property type="match status" value="2"/>
</dbReference>
<dbReference type="InterPro" id="IPR003395">
    <property type="entry name" value="RecF/RecN/SMC_N"/>
</dbReference>
<comment type="subcellular location">
    <subcellularLocation>
        <location evidence="2">Chromosome</location>
    </subcellularLocation>
    <subcellularLocation>
        <location evidence="1 10">Nucleus</location>
    </subcellularLocation>
</comment>
<proteinExistence type="inferred from homology"/>
<dbReference type="SUPFAM" id="SSF75553">
    <property type="entry name" value="Smc hinge domain"/>
    <property type="match status" value="1"/>
</dbReference>
<evidence type="ECO:0000256" key="10">
    <source>
        <dbReference type="PIRNR" id="PIRNR005719"/>
    </source>
</evidence>
<dbReference type="SMART" id="SM00968">
    <property type="entry name" value="SMC_hinge"/>
    <property type="match status" value="1"/>
</dbReference>
<evidence type="ECO:0000256" key="3">
    <source>
        <dbReference type="ARBA" id="ARBA00005597"/>
    </source>
</evidence>
<feature type="coiled-coil region" evidence="11">
    <location>
        <begin position="810"/>
        <end position="942"/>
    </location>
</feature>
<protein>
    <recommendedName>
        <fullName evidence="10">Structural maintenance of chromosomes protein</fullName>
    </recommendedName>
</protein>
<dbReference type="FunCoup" id="A0A165EDY2">
    <property type="interactions" value="550"/>
</dbReference>
<keyword evidence="14" id="KW-1185">Reference proteome</keyword>
<dbReference type="GO" id="GO:0003677">
    <property type="term" value="F:DNA binding"/>
    <property type="evidence" value="ECO:0007669"/>
    <property type="project" value="TreeGrafter"/>
</dbReference>
<feature type="domain" description="SMC hinge" evidence="12">
    <location>
        <begin position="525"/>
        <end position="641"/>
    </location>
</feature>